<organism evidence="2 3">
    <name type="scientific">Mycena metata</name>
    <dbReference type="NCBI Taxonomy" id="1033252"/>
    <lineage>
        <taxon>Eukaryota</taxon>
        <taxon>Fungi</taxon>
        <taxon>Dikarya</taxon>
        <taxon>Basidiomycota</taxon>
        <taxon>Agaricomycotina</taxon>
        <taxon>Agaricomycetes</taxon>
        <taxon>Agaricomycetidae</taxon>
        <taxon>Agaricales</taxon>
        <taxon>Marasmiineae</taxon>
        <taxon>Mycenaceae</taxon>
        <taxon>Mycena</taxon>
    </lineage>
</organism>
<feature type="compositionally biased region" description="Low complexity" evidence="1">
    <location>
        <begin position="102"/>
        <end position="124"/>
    </location>
</feature>
<accession>A0AAD7IBJ0</accession>
<name>A0AAD7IBJ0_9AGAR</name>
<dbReference type="EMBL" id="JARKIB010000107">
    <property type="protein sequence ID" value="KAJ7739394.1"/>
    <property type="molecule type" value="Genomic_DNA"/>
</dbReference>
<proteinExistence type="predicted"/>
<evidence type="ECO:0000256" key="1">
    <source>
        <dbReference type="SAM" id="MobiDB-lite"/>
    </source>
</evidence>
<dbReference type="AlphaFoldDB" id="A0AAD7IBJ0"/>
<evidence type="ECO:0000313" key="3">
    <source>
        <dbReference type="Proteomes" id="UP001215598"/>
    </source>
</evidence>
<keyword evidence="3" id="KW-1185">Reference proteome</keyword>
<feature type="region of interest" description="Disordered" evidence="1">
    <location>
        <begin position="101"/>
        <end position="139"/>
    </location>
</feature>
<protein>
    <recommendedName>
        <fullName evidence="4">Gag-like protein</fullName>
    </recommendedName>
</protein>
<comment type="caution">
    <text evidence="2">The sequence shown here is derived from an EMBL/GenBank/DDBJ whole genome shotgun (WGS) entry which is preliminary data.</text>
</comment>
<evidence type="ECO:0000313" key="2">
    <source>
        <dbReference type="EMBL" id="KAJ7739394.1"/>
    </source>
</evidence>
<evidence type="ECO:0008006" key="4">
    <source>
        <dbReference type="Google" id="ProtNLM"/>
    </source>
</evidence>
<sequence length="139" mass="15049">MGRVVLAGGVRQVSRVFPHLKPVQCWGCYRYGHTRARCRETLASCGGCGGAFHGIVCAETLTCVNCGGAHRADNPVCPRRKEIAEGLRQRAADLCRALDENSSYLPPSNRSPSLSPLSPSISLSTFTTDHTAPRLPERK</sequence>
<reference evidence="2" key="1">
    <citation type="submission" date="2023-03" db="EMBL/GenBank/DDBJ databases">
        <title>Massive genome expansion in bonnet fungi (Mycena s.s.) driven by repeated elements and novel gene families across ecological guilds.</title>
        <authorList>
            <consortium name="Lawrence Berkeley National Laboratory"/>
            <person name="Harder C.B."/>
            <person name="Miyauchi S."/>
            <person name="Viragh M."/>
            <person name="Kuo A."/>
            <person name="Thoen E."/>
            <person name="Andreopoulos B."/>
            <person name="Lu D."/>
            <person name="Skrede I."/>
            <person name="Drula E."/>
            <person name="Henrissat B."/>
            <person name="Morin E."/>
            <person name="Kohler A."/>
            <person name="Barry K."/>
            <person name="LaButti K."/>
            <person name="Morin E."/>
            <person name="Salamov A."/>
            <person name="Lipzen A."/>
            <person name="Mereny Z."/>
            <person name="Hegedus B."/>
            <person name="Baldrian P."/>
            <person name="Stursova M."/>
            <person name="Weitz H."/>
            <person name="Taylor A."/>
            <person name="Grigoriev I.V."/>
            <person name="Nagy L.G."/>
            <person name="Martin F."/>
            <person name="Kauserud H."/>
        </authorList>
    </citation>
    <scope>NUCLEOTIDE SEQUENCE</scope>
    <source>
        <strain evidence="2">CBHHK182m</strain>
    </source>
</reference>
<gene>
    <name evidence="2" type="ORF">B0H16DRAFT_1324994</name>
</gene>
<dbReference type="Proteomes" id="UP001215598">
    <property type="component" value="Unassembled WGS sequence"/>
</dbReference>